<dbReference type="OrthoDB" id="10041151at2759"/>
<feature type="compositionally biased region" description="Basic residues" evidence="1">
    <location>
        <begin position="648"/>
        <end position="658"/>
    </location>
</feature>
<dbReference type="Gene3D" id="1.20.58.60">
    <property type="match status" value="3"/>
</dbReference>
<evidence type="ECO:0008006" key="3">
    <source>
        <dbReference type="Google" id="ProtNLM"/>
    </source>
</evidence>
<dbReference type="EMBL" id="KQ422629">
    <property type="protein sequence ID" value="KOF74534.1"/>
    <property type="molecule type" value="Genomic_DNA"/>
</dbReference>
<feature type="compositionally biased region" description="Acidic residues" evidence="1">
    <location>
        <begin position="683"/>
        <end position="694"/>
    </location>
</feature>
<feature type="compositionally biased region" description="Basic and acidic residues" evidence="1">
    <location>
        <begin position="416"/>
        <end position="429"/>
    </location>
</feature>
<dbReference type="STRING" id="37653.A0A0L8GDC7"/>
<accession>A0A0L8GDC7</accession>
<sequence>MENYVQQQEFSEAKNRISLFESEFEDGWFLQKLMKENSPSFPKRRRLEDDAQSCISSRTDSPVSVDSFMDESFCPTPTDSPSTRVATLSDFKKHYKKDELWAAIESNYQYLMDDEIIETCRSTESDLSLDDEDTAINPNVSFQEFMQQYQELTDWLNQIQAFTQRKVMCRSEKYLNQTYHEELLQRSPRHKLLNDYARQLLKRYPALKGDVYVRLQLLNAQWQKIEQAISPSKGVQDWKTMLNDLKADIDHLWKWLRGVENRLLPLCIRSSWTTPELEEKLTEHQILQKDIESHLRVVSAVLKLGECLQNGKNEEKFREQSITFPESLHDVSHNLEKRWHTIWLQSLEWQCRLEQAIISKKKLENTNQLSAFSPIKFWGQTPLRPGNLSSKTHYESSEEHVHDVGGSSLSDQCDESDNKLHTKLDKATEKSMPGKPNENNSVSRFSEKQTNGLVYGKHDDYILSMNRENIFLEKAQLYQDNTNPFKKLEDHNNVGKNILSNSPLQTQKFYSIKNPSKVGNINSSNQHFYQMVTLDTDWSTDSTHDDNIPKFSNYSFNKTTDSGVIADISNNNIQTPSCNFSENIDKPLQIETITSTADKICFTPEKNSMEQSSGKELSTTSDSGTDKSPDMSIATTTTASESCSSSQKSKRKIKKGHKPAFSSCSSWSGGDAENAVESSCDASGEESGDSDGSDEFSTASEDSQHILYERAMHPQSLCNDKVDSAKVAEHSSLPIQREGRRNKERPWSVIELYEQSNGLDLKPFFISESALDQLRSQEVSTPTKNNQSFDYASATFPRLKRKENILKSLHATSDDTLSHPGVKRKLENDFPKLCQILSSLSQESLLRQSYRSESESETKELARQLQNTTVCSGTSDTESESGGAYGTAMEDASDGEYFPGSNGSFSETAWDNYQAPLYPTVSDEATEPALQWSGEMEFEEELSPVTTNNTIITQVVAKRSDEDSGKSSRLAPCDDSDSDLDDFYHVLDESSNQLKVTDHALQKKKKDTGLYLNTGRYTELLATCQTNIKCLEVIYQHLNSATPVSKDDLDRMQGLLYQWEKLRALAVERQSQCRELCLLNTSLMTVYNWLQELSTLIKKEQFKGLPDAQQIIKITQEKQALFEEKMSKLNELKESVLSFKEQHPTISVEGFLMKIGKCITELNSLRDKCATKLPQLQKYLLVWYEYNETKKELDYMLRQQRQQLDSIVYHLEVDLPKHQPNVQNDLRAVQKSLSLCQEKLDQLQSYRLQLTCYLDRSACAGISADYSEYRSLLFAIKQQCQKSIAKAARLNSNRAGKPARIEHTLQASNNGSLGRGRSLVFPSHITPTSTTPDLAKEETNIRSENGTPTSAVAVPRTTSSNFQNTMQGLVLVCVAGLAYLADPEALEKLISFSIQLNPELRYINGAPPI</sequence>
<dbReference type="CDD" id="cd00176">
    <property type="entry name" value="SPEC"/>
    <property type="match status" value="1"/>
</dbReference>
<dbReference type="SMART" id="SM00150">
    <property type="entry name" value="SPEC"/>
    <property type="match status" value="2"/>
</dbReference>
<protein>
    <recommendedName>
        <fullName evidence="3">KASH domain-containing protein</fullName>
    </recommendedName>
</protein>
<feature type="compositionally biased region" description="Polar residues" evidence="1">
    <location>
        <begin position="437"/>
        <end position="447"/>
    </location>
</feature>
<dbReference type="OMA" id="NHRAKYA"/>
<dbReference type="KEGG" id="obi:106877836"/>
<gene>
    <name evidence="2" type="ORF">OCBIM_22035994mg</name>
</gene>
<organism evidence="2">
    <name type="scientific">Octopus bimaculoides</name>
    <name type="common">California two-spotted octopus</name>
    <dbReference type="NCBI Taxonomy" id="37653"/>
    <lineage>
        <taxon>Eukaryota</taxon>
        <taxon>Metazoa</taxon>
        <taxon>Spiralia</taxon>
        <taxon>Lophotrochozoa</taxon>
        <taxon>Mollusca</taxon>
        <taxon>Cephalopoda</taxon>
        <taxon>Coleoidea</taxon>
        <taxon>Octopodiformes</taxon>
        <taxon>Octopoda</taxon>
        <taxon>Incirrata</taxon>
        <taxon>Octopodidae</taxon>
        <taxon>Octopus</taxon>
    </lineage>
</organism>
<feature type="compositionally biased region" description="Low complexity" evidence="1">
    <location>
        <begin position="872"/>
        <end position="882"/>
    </location>
</feature>
<feature type="region of interest" description="Disordered" evidence="1">
    <location>
        <begin position="864"/>
        <end position="903"/>
    </location>
</feature>
<dbReference type="InterPro" id="IPR018159">
    <property type="entry name" value="Spectrin/alpha-actinin"/>
</dbReference>
<feature type="compositionally biased region" description="Basic and acidic residues" evidence="1">
    <location>
        <begin position="392"/>
        <end position="403"/>
    </location>
</feature>
<feature type="compositionally biased region" description="Low complexity" evidence="1">
    <location>
        <begin position="635"/>
        <end position="647"/>
    </location>
</feature>
<evidence type="ECO:0000313" key="2">
    <source>
        <dbReference type="EMBL" id="KOF74535.1"/>
    </source>
</evidence>
<name>A0A0L8GDC7_OCTBM</name>
<dbReference type="SUPFAM" id="SSF46966">
    <property type="entry name" value="Spectrin repeat"/>
    <property type="match status" value="1"/>
</dbReference>
<feature type="region of interest" description="Disordered" evidence="1">
    <location>
        <begin position="388"/>
        <end position="447"/>
    </location>
</feature>
<dbReference type="EMBL" id="KQ422629">
    <property type="protein sequence ID" value="KOF74535.1"/>
    <property type="molecule type" value="Genomic_DNA"/>
</dbReference>
<reference evidence="2" key="1">
    <citation type="submission" date="2015-07" db="EMBL/GenBank/DDBJ databases">
        <title>MeaNS - Measles Nucleotide Surveillance Program.</title>
        <authorList>
            <person name="Tran T."/>
            <person name="Druce J."/>
        </authorList>
    </citation>
    <scope>NUCLEOTIDE SEQUENCE</scope>
    <source>
        <strain evidence="2">UCB-OBI-ISO-001</strain>
        <tissue evidence="2">Gonad</tissue>
    </source>
</reference>
<feature type="compositionally biased region" description="Polar residues" evidence="1">
    <location>
        <begin position="605"/>
        <end position="623"/>
    </location>
</feature>
<proteinExistence type="predicted"/>
<feature type="region of interest" description="Disordered" evidence="1">
    <location>
        <begin position="604"/>
        <end position="701"/>
    </location>
</feature>
<evidence type="ECO:0000256" key="1">
    <source>
        <dbReference type="SAM" id="MobiDB-lite"/>
    </source>
</evidence>